<sequence length="130" mass="13623">MAPSMRSGTERCGADSSPTTLDDANANDNELHVTVQQEVGDLEGGYSLREATPMSVEVGELATTSGNHVVLDVAGDMAASMELDVYQESNTLPYSRVQHGWSDVAVGMDPGHTIGHSGVATPKVEGSCRC</sequence>
<protein>
    <submittedName>
        <fullName evidence="2">Uncharacterized protein</fullName>
    </submittedName>
</protein>
<comment type="caution">
    <text evidence="2">The sequence shown here is derived from an EMBL/GenBank/DDBJ whole genome shotgun (WGS) entry which is preliminary data.</text>
</comment>
<proteinExistence type="predicted"/>
<dbReference type="EMBL" id="JBBPBM010000101">
    <property type="protein sequence ID" value="KAK8508408.1"/>
    <property type="molecule type" value="Genomic_DNA"/>
</dbReference>
<reference evidence="2 3" key="1">
    <citation type="journal article" date="2024" name="G3 (Bethesda)">
        <title>Genome assembly of Hibiscus sabdariffa L. provides insights into metabolisms of medicinal natural products.</title>
        <authorList>
            <person name="Kim T."/>
        </authorList>
    </citation>
    <scope>NUCLEOTIDE SEQUENCE [LARGE SCALE GENOMIC DNA]</scope>
    <source>
        <strain evidence="2">TK-2024</strain>
        <tissue evidence="2">Old leaves</tissue>
    </source>
</reference>
<feature type="compositionally biased region" description="Polar residues" evidence="1">
    <location>
        <begin position="16"/>
        <end position="27"/>
    </location>
</feature>
<evidence type="ECO:0000313" key="3">
    <source>
        <dbReference type="Proteomes" id="UP001472677"/>
    </source>
</evidence>
<gene>
    <name evidence="2" type="ORF">V6N12_020189</name>
</gene>
<evidence type="ECO:0000256" key="1">
    <source>
        <dbReference type="SAM" id="MobiDB-lite"/>
    </source>
</evidence>
<keyword evidence="3" id="KW-1185">Reference proteome</keyword>
<evidence type="ECO:0000313" key="2">
    <source>
        <dbReference type="EMBL" id="KAK8508408.1"/>
    </source>
</evidence>
<accession>A0ABR2BMP3</accession>
<dbReference type="Proteomes" id="UP001472677">
    <property type="component" value="Unassembled WGS sequence"/>
</dbReference>
<feature type="region of interest" description="Disordered" evidence="1">
    <location>
        <begin position="1"/>
        <end position="27"/>
    </location>
</feature>
<name>A0ABR2BMP3_9ROSI</name>
<organism evidence="2 3">
    <name type="scientific">Hibiscus sabdariffa</name>
    <name type="common">roselle</name>
    <dbReference type="NCBI Taxonomy" id="183260"/>
    <lineage>
        <taxon>Eukaryota</taxon>
        <taxon>Viridiplantae</taxon>
        <taxon>Streptophyta</taxon>
        <taxon>Embryophyta</taxon>
        <taxon>Tracheophyta</taxon>
        <taxon>Spermatophyta</taxon>
        <taxon>Magnoliopsida</taxon>
        <taxon>eudicotyledons</taxon>
        <taxon>Gunneridae</taxon>
        <taxon>Pentapetalae</taxon>
        <taxon>rosids</taxon>
        <taxon>malvids</taxon>
        <taxon>Malvales</taxon>
        <taxon>Malvaceae</taxon>
        <taxon>Malvoideae</taxon>
        <taxon>Hibiscus</taxon>
    </lineage>
</organism>